<proteinExistence type="predicted"/>
<feature type="region of interest" description="Disordered" evidence="1">
    <location>
        <begin position="60"/>
        <end position="150"/>
    </location>
</feature>
<feature type="compositionally biased region" description="Basic residues" evidence="1">
    <location>
        <begin position="60"/>
        <end position="71"/>
    </location>
</feature>
<dbReference type="EMBL" id="CM010637">
    <property type="protein sequence ID" value="RID41720.1"/>
    <property type="molecule type" value="Genomic_DNA"/>
</dbReference>
<accession>A0A397XT44</accession>
<protein>
    <submittedName>
        <fullName evidence="2">Uncharacterized protein</fullName>
    </submittedName>
</protein>
<feature type="compositionally biased region" description="Basic and acidic residues" evidence="1">
    <location>
        <begin position="100"/>
        <end position="124"/>
    </location>
</feature>
<name>A0A397XT44_BRACM</name>
<feature type="compositionally biased region" description="Basic and acidic residues" evidence="1">
    <location>
        <begin position="140"/>
        <end position="150"/>
    </location>
</feature>
<sequence length="150" mass="17073">MPHPRIDLGRLILTACSPMKLLHARLVANNVSSSMHYQKRHLHLLEPPLKLVTYTDQLVRRRGARPRHRPPRTSNRELPLPRLLEGNIGNRSASGDDAPGGDKVRHDEEQMLQRPRRFELRADSTHGSVEDESVPYTSLPERDVERDGSA</sequence>
<gene>
    <name evidence="2" type="ORF">BRARA_J01655</name>
</gene>
<evidence type="ECO:0000313" key="2">
    <source>
        <dbReference type="EMBL" id="RID41720.1"/>
    </source>
</evidence>
<dbReference type="Proteomes" id="UP000264353">
    <property type="component" value="Chromosome A10"/>
</dbReference>
<evidence type="ECO:0000256" key="1">
    <source>
        <dbReference type="SAM" id="MobiDB-lite"/>
    </source>
</evidence>
<evidence type="ECO:0000313" key="3">
    <source>
        <dbReference type="Proteomes" id="UP000264353"/>
    </source>
</evidence>
<reference evidence="2 3" key="1">
    <citation type="submission" date="2018-06" db="EMBL/GenBank/DDBJ databases">
        <title>WGS assembly of Brassica rapa FPsc.</title>
        <authorList>
            <person name="Bowman J."/>
            <person name="Kohchi T."/>
            <person name="Yamato K."/>
            <person name="Jenkins J."/>
            <person name="Shu S."/>
            <person name="Ishizaki K."/>
            <person name="Yamaoka S."/>
            <person name="Nishihama R."/>
            <person name="Nakamura Y."/>
            <person name="Berger F."/>
            <person name="Adam C."/>
            <person name="Aki S."/>
            <person name="Althoff F."/>
            <person name="Araki T."/>
            <person name="Arteaga-Vazquez M."/>
            <person name="Balasubrmanian S."/>
            <person name="Bauer D."/>
            <person name="Boehm C."/>
            <person name="Briginshaw L."/>
            <person name="Caballero-Perez J."/>
            <person name="Catarino B."/>
            <person name="Chen F."/>
            <person name="Chiyoda S."/>
            <person name="Chovatia M."/>
            <person name="Davies K."/>
            <person name="Delmans M."/>
            <person name="Demura T."/>
            <person name="Dierschke T."/>
            <person name="Dolan L."/>
            <person name="Dorantes-Acosta A."/>
            <person name="Eklund D."/>
            <person name="Florent S."/>
            <person name="Flores-Sandoval E."/>
            <person name="Fujiyama A."/>
            <person name="Fukuzawa H."/>
            <person name="Galik B."/>
            <person name="Grimanelli D."/>
            <person name="Grimwood J."/>
            <person name="Grossniklaus U."/>
            <person name="Hamada T."/>
            <person name="Haseloff J."/>
            <person name="Hetherington A."/>
            <person name="Higo A."/>
            <person name="Hirakawa Y."/>
            <person name="Hundley H."/>
            <person name="Ikeda Y."/>
            <person name="Inoue K."/>
            <person name="Inoue S."/>
            <person name="Ishida S."/>
            <person name="Jia Q."/>
            <person name="Kakita M."/>
            <person name="Kanazawa T."/>
            <person name="Kawai Y."/>
            <person name="Kawashima T."/>
            <person name="Kennedy M."/>
            <person name="Kinose K."/>
            <person name="Kinoshita T."/>
            <person name="Kohara Y."/>
            <person name="Koide E."/>
            <person name="Komatsu K."/>
            <person name="Kopischke S."/>
            <person name="Kubo M."/>
            <person name="Kyozuka J."/>
            <person name="Lagercrantz U."/>
            <person name="Lin S."/>
            <person name="Lindquist E."/>
            <person name="Lipzen A."/>
            <person name="Lu C."/>
            <person name="Luna E."/>
            <person name="Martienssen R."/>
            <person name="Minamino N."/>
            <person name="Mizutani M."/>
            <person name="Mizutani M."/>
            <person name="Mochizuki N."/>
            <person name="Monte I."/>
            <person name="Mosher R."/>
            <person name="Nagasaki H."/>
            <person name="Nakagami H."/>
            <person name="Naramoto S."/>
            <person name="Nishitani K."/>
            <person name="Ohtani M."/>
            <person name="Okamoto T."/>
            <person name="Okumura M."/>
            <person name="Phillips J."/>
            <person name="Pollak B."/>
            <person name="Reinders A."/>
            <person name="Roevekamp M."/>
            <person name="Sano R."/>
            <person name="Sawa S."/>
            <person name="Schmid M."/>
            <person name="Shirakawa M."/>
            <person name="Solano R."/>
            <person name="Spunde A."/>
            <person name="Suetsugu N."/>
            <person name="Sugano S."/>
            <person name="Sugiyama A."/>
            <person name="Sun R."/>
            <person name="Suzuki Y."/>
            <person name="Takenaka M."/>
            <person name="Takezawa D."/>
            <person name="Tomogane H."/>
            <person name="Tsuzuki M."/>
            <person name="Ueda T."/>
            <person name="Umeda M."/>
            <person name="Ward J."/>
            <person name="Watanabe Y."/>
            <person name="Yazaki K."/>
            <person name="Yokoyama R."/>
            <person name="Yoshitake Y."/>
            <person name="Yotsui I."/>
            <person name="Zachgo S."/>
            <person name="Schmutz J."/>
        </authorList>
    </citation>
    <scope>NUCLEOTIDE SEQUENCE [LARGE SCALE GENOMIC DNA]</scope>
    <source>
        <strain evidence="3">cv. B-3</strain>
    </source>
</reference>
<organism evidence="2 3">
    <name type="scientific">Brassica campestris</name>
    <name type="common">Field mustard</name>
    <dbReference type="NCBI Taxonomy" id="3711"/>
    <lineage>
        <taxon>Eukaryota</taxon>
        <taxon>Viridiplantae</taxon>
        <taxon>Streptophyta</taxon>
        <taxon>Embryophyta</taxon>
        <taxon>Tracheophyta</taxon>
        <taxon>Spermatophyta</taxon>
        <taxon>Magnoliopsida</taxon>
        <taxon>eudicotyledons</taxon>
        <taxon>Gunneridae</taxon>
        <taxon>Pentapetalae</taxon>
        <taxon>rosids</taxon>
        <taxon>malvids</taxon>
        <taxon>Brassicales</taxon>
        <taxon>Brassicaceae</taxon>
        <taxon>Brassiceae</taxon>
        <taxon>Brassica</taxon>
    </lineage>
</organism>
<dbReference type="AlphaFoldDB" id="A0A397XT44"/>